<dbReference type="EMBL" id="OZ019893">
    <property type="protein sequence ID" value="CAK9189921.1"/>
    <property type="molecule type" value="Genomic_DNA"/>
</dbReference>
<gene>
    <name evidence="1" type="ORF">CSSPTR1EN2_LOCUS533</name>
</gene>
<sequence length="72" mass="8048">MLRVQVVARSGKDIVKGVVEVSEDVNLQLCSTEKSPHQMYCSYYRCQVVPRTTTVDFVSGAWTELPPCAGRQ</sequence>
<dbReference type="Proteomes" id="UP001497512">
    <property type="component" value="Chromosome 1"/>
</dbReference>
<protein>
    <submittedName>
        <fullName evidence="1">Uncharacterized protein</fullName>
    </submittedName>
</protein>
<reference evidence="1 2" key="1">
    <citation type="submission" date="2024-02" db="EMBL/GenBank/DDBJ databases">
        <authorList>
            <consortium name="ELIXIR-Norway"/>
            <consortium name="Elixir Norway"/>
        </authorList>
    </citation>
    <scope>NUCLEOTIDE SEQUENCE [LARGE SCALE GENOMIC DNA]</scope>
</reference>
<name>A0ABP0T8Q7_9BRYO</name>
<evidence type="ECO:0000313" key="1">
    <source>
        <dbReference type="EMBL" id="CAK9189921.1"/>
    </source>
</evidence>
<keyword evidence="2" id="KW-1185">Reference proteome</keyword>
<proteinExistence type="predicted"/>
<organism evidence="1 2">
    <name type="scientific">Sphagnum troendelagicum</name>
    <dbReference type="NCBI Taxonomy" id="128251"/>
    <lineage>
        <taxon>Eukaryota</taxon>
        <taxon>Viridiplantae</taxon>
        <taxon>Streptophyta</taxon>
        <taxon>Embryophyta</taxon>
        <taxon>Bryophyta</taxon>
        <taxon>Sphagnophytina</taxon>
        <taxon>Sphagnopsida</taxon>
        <taxon>Sphagnales</taxon>
        <taxon>Sphagnaceae</taxon>
        <taxon>Sphagnum</taxon>
    </lineage>
</organism>
<accession>A0ABP0T8Q7</accession>
<evidence type="ECO:0000313" key="2">
    <source>
        <dbReference type="Proteomes" id="UP001497512"/>
    </source>
</evidence>